<organism evidence="2 3">
    <name type="scientific">Duganella lactea</name>
    <dbReference type="NCBI Taxonomy" id="2692173"/>
    <lineage>
        <taxon>Bacteria</taxon>
        <taxon>Pseudomonadati</taxon>
        <taxon>Pseudomonadota</taxon>
        <taxon>Betaproteobacteria</taxon>
        <taxon>Burkholderiales</taxon>
        <taxon>Oxalobacteraceae</taxon>
        <taxon>Telluria group</taxon>
        <taxon>Duganella</taxon>
    </lineage>
</organism>
<keyword evidence="1" id="KW-1133">Transmembrane helix</keyword>
<keyword evidence="3" id="KW-1185">Reference proteome</keyword>
<evidence type="ECO:0000313" key="3">
    <source>
        <dbReference type="Proteomes" id="UP000449678"/>
    </source>
</evidence>
<dbReference type="EMBL" id="WWCO01000013">
    <property type="protein sequence ID" value="MYM36236.1"/>
    <property type="molecule type" value="Genomic_DNA"/>
</dbReference>
<evidence type="ECO:0000256" key="1">
    <source>
        <dbReference type="SAM" id="Phobius"/>
    </source>
</evidence>
<protein>
    <recommendedName>
        <fullName evidence="4">DUF3325 family protein</fullName>
    </recommendedName>
</protein>
<evidence type="ECO:0000313" key="2">
    <source>
        <dbReference type="EMBL" id="MYM36236.1"/>
    </source>
</evidence>
<dbReference type="Proteomes" id="UP000449678">
    <property type="component" value="Unassembled WGS sequence"/>
</dbReference>
<evidence type="ECO:0008006" key="4">
    <source>
        <dbReference type="Google" id="ProtNLM"/>
    </source>
</evidence>
<name>A0ABW9V9D2_9BURK</name>
<keyword evidence="1" id="KW-0472">Membrane</keyword>
<sequence>MNWICIGVAAMAALCLYLASPHQSLWPAALKRQAFLRWLAVPLAVGSVASAVEAYGFWAGASIALAGFMAMLVALPYLNAWRKKGARHVG</sequence>
<reference evidence="2 3" key="1">
    <citation type="submission" date="2019-12" db="EMBL/GenBank/DDBJ databases">
        <title>Novel species isolated from a subtropical stream in China.</title>
        <authorList>
            <person name="Lu H."/>
        </authorList>
    </citation>
    <scope>NUCLEOTIDE SEQUENCE [LARGE SCALE GENOMIC DNA]</scope>
    <source>
        <strain evidence="2 3">FT94W</strain>
    </source>
</reference>
<feature type="transmembrane region" description="Helical" evidence="1">
    <location>
        <begin position="55"/>
        <end position="78"/>
    </location>
</feature>
<accession>A0ABW9V9D2</accession>
<comment type="caution">
    <text evidence="2">The sequence shown here is derived from an EMBL/GenBank/DDBJ whole genome shotgun (WGS) entry which is preliminary data.</text>
</comment>
<dbReference type="RefSeq" id="WP_160991604.1">
    <property type="nucleotide sequence ID" value="NZ_WWCO01000013.1"/>
</dbReference>
<proteinExistence type="predicted"/>
<keyword evidence="1" id="KW-0812">Transmembrane</keyword>
<gene>
    <name evidence="2" type="ORF">GTP38_18040</name>
</gene>